<dbReference type="GO" id="GO:0003700">
    <property type="term" value="F:DNA-binding transcription factor activity"/>
    <property type="evidence" value="ECO:0007669"/>
    <property type="project" value="TreeGrafter"/>
</dbReference>
<keyword evidence="2" id="KW-0805">Transcription regulation</keyword>
<dbReference type="Pfam" id="PF08361">
    <property type="entry name" value="TetR_C_2"/>
    <property type="match status" value="1"/>
</dbReference>
<organism evidence="7 8">
    <name type="scientific">Aureimonas pseudogalii</name>
    <dbReference type="NCBI Taxonomy" id="1744844"/>
    <lineage>
        <taxon>Bacteria</taxon>
        <taxon>Pseudomonadati</taxon>
        <taxon>Pseudomonadota</taxon>
        <taxon>Alphaproteobacteria</taxon>
        <taxon>Hyphomicrobiales</taxon>
        <taxon>Aurantimonadaceae</taxon>
        <taxon>Aureimonas</taxon>
    </lineage>
</organism>
<evidence type="ECO:0000256" key="5">
    <source>
        <dbReference type="PROSITE-ProRule" id="PRU00335"/>
    </source>
</evidence>
<dbReference type="SUPFAM" id="SSF46689">
    <property type="entry name" value="Homeodomain-like"/>
    <property type="match status" value="1"/>
</dbReference>
<dbReference type="EMBL" id="JACIEK010000001">
    <property type="protein sequence ID" value="MBB3996595.1"/>
    <property type="molecule type" value="Genomic_DNA"/>
</dbReference>
<keyword evidence="1" id="KW-0678">Repressor</keyword>
<gene>
    <name evidence="7" type="ORF">GGR04_000416</name>
</gene>
<proteinExistence type="predicted"/>
<evidence type="ECO:0000313" key="7">
    <source>
        <dbReference type="EMBL" id="MBB3996595.1"/>
    </source>
</evidence>
<reference evidence="7 8" key="1">
    <citation type="submission" date="2020-08" db="EMBL/GenBank/DDBJ databases">
        <title>Genomic Encyclopedia of Type Strains, Phase IV (KMG-IV): sequencing the most valuable type-strain genomes for metagenomic binning, comparative biology and taxonomic classification.</title>
        <authorList>
            <person name="Goeker M."/>
        </authorList>
    </citation>
    <scope>NUCLEOTIDE SEQUENCE [LARGE SCALE GENOMIC DNA]</scope>
    <source>
        <strain evidence="7 8">DSM 102238</strain>
    </source>
</reference>
<keyword evidence="3 5" id="KW-0238">DNA-binding</keyword>
<evidence type="ECO:0000256" key="2">
    <source>
        <dbReference type="ARBA" id="ARBA00023015"/>
    </source>
</evidence>
<sequence length="219" mass="24580">MRRTKEEAAETRSAILDAAERMFFERGVSQTSLSQIAAEANVTRGAIYWHFSGKSALFRAMQDRAYRPQEEFINSQNILSDADPLAALHRVTLESIHRFVADERARKVYTILTLRCEYVGEMEEAMLCHREAEDHMQKTIVAVFERAASLGHLRAGWTPQMASNACICVFTGLFTEWLRTRDSFDIIAAATLTFDALFAGFGRAAERLSPQPALVARAG</sequence>
<accession>A0A7W6E8B4</accession>
<dbReference type="SUPFAM" id="SSF48498">
    <property type="entry name" value="Tetracyclin repressor-like, C-terminal domain"/>
    <property type="match status" value="1"/>
</dbReference>
<dbReference type="PROSITE" id="PS01081">
    <property type="entry name" value="HTH_TETR_1"/>
    <property type="match status" value="1"/>
</dbReference>
<dbReference type="PANTHER" id="PTHR30055:SF240">
    <property type="entry name" value="HTH-TYPE TRANSCRIPTIONAL REGULATOR ACRR"/>
    <property type="match status" value="1"/>
</dbReference>
<name>A0A7W6E8B4_9HYPH</name>
<dbReference type="Proteomes" id="UP000542776">
    <property type="component" value="Unassembled WGS sequence"/>
</dbReference>
<dbReference type="Pfam" id="PF00440">
    <property type="entry name" value="TetR_N"/>
    <property type="match status" value="1"/>
</dbReference>
<evidence type="ECO:0000256" key="3">
    <source>
        <dbReference type="ARBA" id="ARBA00023125"/>
    </source>
</evidence>
<dbReference type="InterPro" id="IPR036271">
    <property type="entry name" value="Tet_transcr_reg_TetR-rel_C_sf"/>
</dbReference>
<evidence type="ECO:0000256" key="1">
    <source>
        <dbReference type="ARBA" id="ARBA00022491"/>
    </source>
</evidence>
<dbReference type="Gene3D" id="1.10.357.10">
    <property type="entry name" value="Tetracycline Repressor, domain 2"/>
    <property type="match status" value="1"/>
</dbReference>
<dbReference type="PRINTS" id="PR00455">
    <property type="entry name" value="HTHTETR"/>
</dbReference>
<comment type="caution">
    <text evidence="7">The sequence shown here is derived from an EMBL/GenBank/DDBJ whole genome shotgun (WGS) entry which is preliminary data.</text>
</comment>
<evidence type="ECO:0000259" key="6">
    <source>
        <dbReference type="PROSITE" id="PS50977"/>
    </source>
</evidence>
<feature type="domain" description="HTH tetR-type" evidence="6">
    <location>
        <begin position="9"/>
        <end position="69"/>
    </location>
</feature>
<protein>
    <submittedName>
        <fullName evidence="7">TetR/AcrR family acrAB operon transcriptional repressor</fullName>
    </submittedName>
</protein>
<dbReference type="AlphaFoldDB" id="A0A7W6E8B4"/>
<evidence type="ECO:0000313" key="8">
    <source>
        <dbReference type="Proteomes" id="UP000542776"/>
    </source>
</evidence>
<dbReference type="InterPro" id="IPR001647">
    <property type="entry name" value="HTH_TetR"/>
</dbReference>
<dbReference type="InterPro" id="IPR009057">
    <property type="entry name" value="Homeodomain-like_sf"/>
</dbReference>
<dbReference type="InterPro" id="IPR023772">
    <property type="entry name" value="DNA-bd_HTH_TetR-type_CS"/>
</dbReference>
<dbReference type="PANTHER" id="PTHR30055">
    <property type="entry name" value="HTH-TYPE TRANSCRIPTIONAL REGULATOR RUTR"/>
    <property type="match status" value="1"/>
</dbReference>
<keyword evidence="4" id="KW-0804">Transcription</keyword>
<dbReference type="GO" id="GO:0000976">
    <property type="term" value="F:transcription cis-regulatory region binding"/>
    <property type="evidence" value="ECO:0007669"/>
    <property type="project" value="TreeGrafter"/>
</dbReference>
<dbReference type="RefSeq" id="WP_183197352.1">
    <property type="nucleotide sequence ID" value="NZ_JACIEK010000001.1"/>
</dbReference>
<keyword evidence="8" id="KW-1185">Reference proteome</keyword>
<feature type="DNA-binding region" description="H-T-H motif" evidence="5">
    <location>
        <begin position="32"/>
        <end position="51"/>
    </location>
</feature>
<evidence type="ECO:0000256" key="4">
    <source>
        <dbReference type="ARBA" id="ARBA00023163"/>
    </source>
</evidence>
<dbReference type="InterPro" id="IPR013572">
    <property type="entry name" value="Tscrpt_reg_MAATS_C"/>
</dbReference>
<dbReference type="InterPro" id="IPR050109">
    <property type="entry name" value="HTH-type_TetR-like_transc_reg"/>
</dbReference>
<dbReference type="PROSITE" id="PS50977">
    <property type="entry name" value="HTH_TETR_2"/>
    <property type="match status" value="1"/>
</dbReference>